<keyword evidence="6" id="KW-0489">Methyltransferase</keyword>
<evidence type="ECO:0000256" key="3">
    <source>
        <dbReference type="ARBA" id="ARBA00022989"/>
    </source>
</evidence>
<name>A0A1F4Q246_UNCSA</name>
<dbReference type="GO" id="GO:0008168">
    <property type="term" value="F:methyltransferase activity"/>
    <property type="evidence" value="ECO:0007669"/>
    <property type="project" value="UniProtKB-KW"/>
</dbReference>
<proteinExistence type="predicted"/>
<evidence type="ECO:0000313" key="6">
    <source>
        <dbReference type="EMBL" id="OGB89957.1"/>
    </source>
</evidence>
<organism evidence="6 7">
    <name type="scientific">candidate division WOR-1 bacterium RIFCSPHIGHO2_01_FULL_53_15</name>
    <dbReference type="NCBI Taxonomy" id="1802564"/>
    <lineage>
        <taxon>Bacteria</taxon>
        <taxon>Bacillati</taxon>
        <taxon>Saganbacteria</taxon>
    </lineage>
</organism>
<keyword evidence="4 5" id="KW-0472">Membrane</keyword>
<evidence type="ECO:0000256" key="5">
    <source>
        <dbReference type="SAM" id="Phobius"/>
    </source>
</evidence>
<keyword evidence="6" id="KW-0808">Transferase</keyword>
<feature type="non-terminal residue" evidence="6">
    <location>
        <position position="1"/>
    </location>
</feature>
<reference evidence="6 7" key="1">
    <citation type="journal article" date="2016" name="Nat. Commun.">
        <title>Thousands of microbial genomes shed light on interconnected biogeochemical processes in an aquifer system.</title>
        <authorList>
            <person name="Anantharaman K."/>
            <person name="Brown C.T."/>
            <person name="Hug L.A."/>
            <person name="Sharon I."/>
            <person name="Castelle C.J."/>
            <person name="Probst A.J."/>
            <person name="Thomas B.C."/>
            <person name="Singh A."/>
            <person name="Wilkins M.J."/>
            <person name="Karaoz U."/>
            <person name="Brodie E.L."/>
            <person name="Williams K.H."/>
            <person name="Hubbard S.S."/>
            <person name="Banfield J.F."/>
        </authorList>
    </citation>
    <scope>NUCLEOTIDE SEQUENCE [LARGE SCALE GENOMIC DNA]</scope>
</reference>
<dbReference type="EMBL" id="METM01000018">
    <property type="protein sequence ID" value="OGB89957.1"/>
    <property type="molecule type" value="Genomic_DNA"/>
</dbReference>
<accession>A0A1F4Q246</accession>
<comment type="caution">
    <text evidence="6">The sequence shown here is derived from an EMBL/GenBank/DDBJ whole genome shotgun (WGS) entry which is preliminary data.</text>
</comment>
<feature type="transmembrane region" description="Helical" evidence="5">
    <location>
        <begin position="138"/>
        <end position="168"/>
    </location>
</feature>
<dbReference type="Pfam" id="PF04191">
    <property type="entry name" value="PEMT"/>
    <property type="match status" value="1"/>
</dbReference>
<evidence type="ECO:0000256" key="4">
    <source>
        <dbReference type="ARBA" id="ARBA00023136"/>
    </source>
</evidence>
<sequence length="201" mass="23642">AYGFWLVVITNVLIFLFFTSSFLVPKKKIEWRNFKMIAAFFVALFTEMYGFPLTIFILTSWLKDSYPALNPFSHAYGHLWLTFFGGGPAMMNWIHIISNFLIFAGLLVMGYGWRLIYQGKGELVTEGLYAYIRHPQYLGLYLILAGFIIQWPTIITVAMFPVLIFMYYRLSLNEEKTLEKEFGQKFLEYKSRTKMFVPFIF</sequence>
<keyword evidence="3 5" id="KW-1133">Transmembrane helix</keyword>
<comment type="subcellular location">
    <subcellularLocation>
        <location evidence="1">Endomembrane system</location>
        <topology evidence="1">Multi-pass membrane protein</topology>
    </subcellularLocation>
</comment>
<dbReference type="AlphaFoldDB" id="A0A1F4Q246"/>
<keyword evidence="2 5" id="KW-0812">Transmembrane</keyword>
<dbReference type="GO" id="GO:0032259">
    <property type="term" value="P:methylation"/>
    <property type="evidence" value="ECO:0007669"/>
    <property type="project" value="UniProtKB-KW"/>
</dbReference>
<dbReference type="Proteomes" id="UP000178724">
    <property type="component" value="Unassembled WGS sequence"/>
</dbReference>
<dbReference type="InterPro" id="IPR007318">
    <property type="entry name" value="Phopholipid_MeTrfase"/>
</dbReference>
<dbReference type="PANTHER" id="PTHR12714:SF9">
    <property type="entry name" value="PROTEIN-S-ISOPRENYLCYSTEINE O-METHYLTRANSFERASE"/>
    <property type="match status" value="1"/>
</dbReference>
<dbReference type="GO" id="GO:0012505">
    <property type="term" value="C:endomembrane system"/>
    <property type="evidence" value="ECO:0007669"/>
    <property type="project" value="UniProtKB-SubCell"/>
</dbReference>
<dbReference type="Gene3D" id="1.20.120.1630">
    <property type="match status" value="1"/>
</dbReference>
<evidence type="ECO:0000256" key="2">
    <source>
        <dbReference type="ARBA" id="ARBA00022692"/>
    </source>
</evidence>
<dbReference type="PANTHER" id="PTHR12714">
    <property type="entry name" value="PROTEIN-S ISOPRENYLCYSTEINE O-METHYLTRANSFERASE"/>
    <property type="match status" value="1"/>
</dbReference>
<feature type="transmembrane region" description="Helical" evidence="5">
    <location>
        <begin position="93"/>
        <end position="117"/>
    </location>
</feature>
<feature type="transmembrane region" description="Helical" evidence="5">
    <location>
        <begin position="6"/>
        <end position="24"/>
    </location>
</feature>
<evidence type="ECO:0000313" key="7">
    <source>
        <dbReference type="Proteomes" id="UP000178724"/>
    </source>
</evidence>
<gene>
    <name evidence="6" type="ORF">A2625_07745</name>
</gene>
<evidence type="ECO:0000256" key="1">
    <source>
        <dbReference type="ARBA" id="ARBA00004127"/>
    </source>
</evidence>
<feature type="transmembrane region" description="Helical" evidence="5">
    <location>
        <begin position="36"/>
        <end position="62"/>
    </location>
</feature>
<protein>
    <submittedName>
        <fullName evidence="6">Isoprenylcysteine carboxyl methyltransferase</fullName>
    </submittedName>
</protein>